<keyword evidence="2" id="KW-0472">Membrane</keyword>
<evidence type="ECO:0000259" key="3">
    <source>
        <dbReference type="Pfam" id="PF00144"/>
    </source>
</evidence>
<protein>
    <submittedName>
        <fullName evidence="4">CubicO group peptidase (Beta-lactamase class C family)</fullName>
    </submittedName>
</protein>
<proteinExistence type="predicted"/>
<comment type="caution">
    <text evidence="4">The sequence shown here is derived from an EMBL/GenBank/DDBJ whole genome shotgun (WGS) entry which is preliminary data.</text>
</comment>
<dbReference type="InterPro" id="IPR050789">
    <property type="entry name" value="Diverse_Enzym_Activities"/>
</dbReference>
<dbReference type="Proteomes" id="UP001160334">
    <property type="component" value="Unassembled WGS sequence"/>
</dbReference>
<dbReference type="EMBL" id="JARXVC010000016">
    <property type="protein sequence ID" value="MDH6283844.1"/>
    <property type="molecule type" value="Genomic_DNA"/>
</dbReference>
<accession>A0ABT6MIZ7</accession>
<feature type="region of interest" description="Disordered" evidence="1">
    <location>
        <begin position="1"/>
        <end position="26"/>
    </location>
</feature>
<dbReference type="Gene3D" id="3.40.710.10">
    <property type="entry name" value="DD-peptidase/beta-lactamase superfamily"/>
    <property type="match status" value="1"/>
</dbReference>
<feature type="domain" description="Beta-lactamase-related" evidence="3">
    <location>
        <begin position="119"/>
        <end position="392"/>
    </location>
</feature>
<dbReference type="InterPro" id="IPR012338">
    <property type="entry name" value="Beta-lactam/transpept-like"/>
</dbReference>
<reference evidence="4 5" key="1">
    <citation type="submission" date="2023-04" db="EMBL/GenBank/DDBJ databases">
        <title>Forest soil microbial communities from Buena Vista Peninsula, Colon Province, Panama.</title>
        <authorList>
            <person name="Bouskill N."/>
        </authorList>
    </citation>
    <scope>NUCLEOTIDE SEQUENCE [LARGE SCALE GENOMIC DNA]</scope>
    <source>
        <strain evidence="4 5">CFH S0262</strain>
    </source>
</reference>
<feature type="transmembrane region" description="Helical" evidence="2">
    <location>
        <begin position="31"/>
        <end position="53"/>
    </location>
</feature>
<evidence type="ECO:0000256" key="2">
    <source>
        <dbReference type="SAM" id="Phobius"/>
    </source>
</evidence>
<feature type="compositionally biased region" description="Polar residues" evidence="1">
    <location>
        <begin position="1"/>
        <end position="14"/>
    </location>
</feature>
<organism evidence="4 5">
    <name type="scientific">Prescottella agglutinans</name>
    <dbReference type="NCBI Taxonomy" id="1644129"/>
    <lineage>
        <taxon>Bacteria</taxon>
        <taxon>Bacillati</taxon>
        <taxon>Actinomycetota</taxon>
        <taxon>Actinomycetes</taxon>
        <taxon>Mycobacteriales</taxon>
        <taxon>Nocardiaceae</taxon>
        <taxon>Prescottella</taxon>
    </lineage>
</organism>
<name>A0ABT6MIZ7_9NOCA</name>
<evidence type="ECO:0000313" key="5">
    <source>
        <dbReference type="Proteomes" id="UP001160334"/>
    </source>
</evidence>
<keyword evidence="5" id="KW-1185">Reference proteome</keyword>
<dbReference type="RefSeq" id="WP_280763098.1">
    <property type="nucleotide sequence ID" value="NZ_JARXVC010000016.1"/>
</dbReference>
<dbReference type="PANTHER" id="PTHR43283:SF7">
    <property type="entry name" value="BETA-LACTAMASE-RELATED DOMAIN-CONTAINING PROTEIN"/>
    <property type="match status" value="1"/>
</dbReference>
<dbReference type="Pfam" id="PF00144">
    <property type="entry name" value="Beta-lactamase"/>
    <property type="match status" value="1"/>
</dbReference>
<evidence type="ECO:0000256" key="1">
    <source>
        <dbReference type="SAM" id="MobiDB-lite"/>
    </source>
</evidence>
<sequence>MTENTTAADPSVETSPSSPPPPRRRRRLKRVAVSALVAVVVLGAGAFGAAAALDIPAPPTLVHLLTDAPSTQGQLFAARTVAAPAQARPLPVHPAPLPETVPWKGGQITVSEFLDTTHSNAFVVLRDGAITHEWYRDGVGPTTTNASWSVAKSIVSLLVGRAIESGKLAEDERLVDVLPDLATGGLYDSITIRDLLDMTSGVDVSENYNPYFPFTGTARMYLTTDLAGFVRDHRGLQFDPGTEGEYRSVDTQLLGQAVAAVEGRPLGELLESDIWGPIGAEDHATWNLDRAGGQEKAFCCINATARDYAKVGQLVLDGGRVGDAQVVPEAWIRRLSTPAAHEVAGWGYSAQWWHPIGGNGRDFSAIGVYGQYIYVDPVSRTVVVKLSDHGTEQDEIDTIDVFRSLAAS</sequence>
<gene>
    <name evidence="4" type="ORF">M2280_005095</name>
</gene>
<keyword evidence="2" id="KW-0812">Transmembrane</keyword>
<dbReference type="SUPFAM" id="SSF56601">
    <property type="entry name" value="beta-lactamase/transpeptidase-like"/>
    <property type="match status" value="1"/>
</dbReference>
<dbReference type="PANTHER" id="PTHR43283">
    <property type="entry name" value="BETA-LACTAMASE-RELATED"/>
    <property type="match status" value="1"/>
</dbReference>
<evidence type="ECO:0000313" key="4">
    <source>
        <dbReference type="EMBL" id="MDH6283844.1"/>
    </source>
</evidence>
<keyword evidence="2" id="KW-1133">Transmembrane helix</keyword>
<dbReference type="InterPro" id="IPR001466">
    <property type="entry name" value="Beta-lactam-related"/>
</dbReference>